<protein>
    <recommendedName>
        <fullName evidence="1">Reverse transcriptase Ty1/copia-type domain-containing protein</fullName>
    </recommendedName>
</protein>
<feature type="domain" description="Reverse transcriptase Ty1/copia-type" evidence="1">
    <location>
        <begin position="12"/>
        <end position="78"/>
    </location>
</feature>
<gene>
    <name evidence="2" type="ORF">Prudu_012742</name>
</gene>
<evidence type="ECO:0000259" key="1">
    <source>
        <dbReference type="Pfam" id="PF07727"/>
    </source>
</evidence>
<name>A0A4Y1RDV2_PRUDU</name>
<dbReference type="AlphaFoldDB" id="A0A4Y1RDV2"/>
<evidence type="ECO:0000313" key="2">
    <source>
        <dbReference type="EMBL" id="BBH02233.1"/>
    </source>
</evidence>
<reference evidence="2" key="1">
    <citation type="journal article" date="2019" name="Science">
        <title>Mutation of a bHLH transcription factor allowed almond domestication.</title>
        <authorList>
            <person name="Sanchez-Perez R."/>
            <person name="Pavan S."/>
            <person name="Mazzeo R."/>
            <person name="Moldovan C."/>
            <person name="Aiese Cigliano R."/>
            <person name="Del Cueto J."/>
            <person name="Ricciardi F."/>
            <person name="Lotti C."/>
            <person name="Ricciardi L."/>
            <person name="Dicenta F."/>
            <person name="Lopez-Marques R.L."/>
            <person name="Lindberg Moller B."/>
        </authorList>
    </citation>
    <scope>NUCLEOTIDE SEQUENCE</scope>
</reference>
<organism evidence="2">
    <name type="scientific">Prunus dulcis</name>
    <name type="common">Almond</name>
    <name type="synonym">Amygdalus dulcis</name>
    <dbReference type="NCBI Taxonomy" id="3755"/>
    <lineage>
        <taxon>Eukaryota</taxon>
        <taxon>Viridiplantae</taxon>
        <taxon>Streptophyta</taxon>
        <taxon>Embryophyta</taxon>
        <taxon>Tracheophyta</taxon>
        <taxon>Spermatophyta</taxon>
        <taxon>Magnoliopsida</taxon>
        <taxon>eudicotyledons</taxon>
        <taxon>Gunneridae</taxon>
        <taxon>Pentapetalae</taxon>
        <taxon>rosids</taxon>
        <taxon>fabids</taxon>
        <taxon>Rosales</taxon>
        <taxon>Rosaceae</taxon>
        <taxon>Amygdaloideae</taxon>
        <taxon>Amygdaleae</taxon>
        <taxon>Prunus</taxon>
    </lineage>
</organism>
<dbReference type="EMBL" id="AP019300">
    <property type="protein sequence ID" value="BBH02233.1"/>
    <property type="molecule type" value="Genomic_DNA"/>
</dbReference>
<sequence length="78" mass="8933">MNEEMRALQKNVTWELVPLSHGKKTVVCMWISTVKLKADGSVERYKVRLVANGYTQIYGINYEETFALVAKINTIKVL</sequence>
<proteinExistence type="predicted"/>
<dbReference type="InterPro" id="IPR013103">
    <property type="entry name" value="RVT_2"/>
</dbReference>
<dbReference type="Pfam" id="PF07727">
    <property type="entry name" value="RVT_2"/>
    <property type="match status" value="1"/>
</dbReference>
<accession>A0A4Y1RDV2</accession>